<proteinExistence type="predicted"/>
<organism evidence="1 2">
    <name type="scientific">Armillaria luteobubalina</name>
    <dbReference type="NCBI Taxonomy" id="153913"/>
    <lineage>
        <taxon>Eukaryota</taxon>
        <taxon>Fungi</taxon>
        <taxon>Dikarya</taxon>
        <taxon>Basidiomycota</taxon>
        <taxon>Agaricomycotina</taxon>
        <taxon>Agaricomycetes</taxon>
        <taxon>Agaricomycetidae</taxon>
        <taxon>Agaricales</taxon>
        <taxon>Marasmiineae</taxon>
        <taxon>Physalacriaceae</taxon>
        <taxon>Armillaria</taxon>
    </lineage>
</organism>
<sequence length="455" mass="51148">MSGRTTLIFGTDVSHAQMKEILEVMRVMGKPLTAGQLWLDPSHHDQDNLHGHGQLGLAGSPPALPKPVNFTTAALNNIIDMLGQTGNVSKIVQAFEVLTVPIPRSAQFMASSFDDDDDWGVSSPSPEPSYHYPHASPNTTTYNLLIRHVSKAGHAILARHYLLQAIHLEREVAYQTRIEVLKKPLHQARAPHFAINKGTILPVFGLSNRDKNVGLMRWVHSKMPNLLKRKRAELVFFSNFRRGKIAKNLWPIIAPTSSNTSSPEQPPADSSSNLFTRVKSALGLDPVFDVDLNSETPAIQPTPVKYIDLDLYIRILERDIKEIDELRAHVEIILARTIQRGKNIYTLTGWRRTNVTREEWRGIANFKPKVEDDERHSSECRAETVEALLWYLENPSFGQLEGSRNGGSGTVGITIKELSSVVYSLRSNITGNAFIHLYQQQIWLPVTRREFKPRG</sequence>
<evidence type="ECO:0000313" key="2">
    <source>
        <dbReference type="Proteomes" id="UP001175228"/>
    </source>
</evidence>
<gene>
    <name evidence="1" type="ORF">EDD18DRAFT_1103965</name>
</gene>
<reference evidence="1" key="1">
    <citation type="submission" date="2023-06" db="EMBL/GenBank/DDBJ databases">
        <authorList>
            <consortium name="Lawrence Berkeley National Laboratory"/>
            <person name="Ahrendt S."/>
            <person name="Sahu N."/>
            <person name="Indic B."/>
            <person name="Wong-Bajracharya J."/>
            <person name="Merenyi Z."/>
            <person name="Ke H.-M."/>
            <person name="Monk M."/>
            <person name="Kocsube S."/>
            <person name="Drula E."/>
            <person name="Lipzen A."/>
            <person name="Balint B."/>
            <person name="Henrissat B."/>
            <person name="Andreopoulos B."/>
            <person name="Martin F.M."/>
            <person name="Harder C.B."/>
            <person name="Rigling D."/>
            <person name="Ford K.L."/>
            <person name="Foster G.D."/>
            <person name="Pangilinan J."/>
            <person name="Papanicolaou A."/>
            <person name="Barry K."/>
            <person name="LaButti K."/>
            <person name="Viragh M."/>
            <person name="Koriabine M."/>
            <person name="Yan M."/>
            <person name="Riley R."/>
            <person name="Champramary S."/>
            <person name="Plett K.L."/>
            <person name="Tsai I.J."/>
            <person name="Slot J."/>
            <person name="Sipos G."/>
            <person name="Plett J."/>
            <person name="Nagy L.G."/>
            <person name="Grigoriev I.V."/>
        </authorList>
    </citation>
    <scope>NUCLEOTIDE SEQUENCE</scope>
    <source>
        <strain evidence="1">HWK02</strain>
    </source>
</reference>
<protein>
    <submittedName>
        <fullName evidence="1">Uncharacterized protein</fullName>
    </submittedName>
</protein>
<dbReference type="AlphaFoldDB" id="A0AA39TRB5"/>
<accession>A0AA39TRB5</accession>
<name>A0AA39TRB5_9AGAR</name>
<keyword evidence="2" id="KW-1185">Reference proteome</keyword>
<dbReference type="Proteomes" id="UP001175228">
    <property type="component" value="Unassembled WGS sequence"/>
</dbReference>
<dbReference type="EMBL" id="JAUEPU010000011">
    <property type="protein sequence ID" value="KAK0498401.1"/>
    <property type="molecule type" value="Genomic_DNA"/>
</dbReference>
<evidence type="ECO:0000313" key="1">
    <source>
        <dbReference type="EMBL" id="KAK0498401.1"/>
    </source>
</evidence>
<comment type="caution">
    <text evidence="1">The sequence shown here is derived from an EMBL/GenBank/DDBJ whole genome shotgun (WGS) entry which is preliminary data.</text>
</comment>